<reference evidence="6" key="1">
    <citation type="submission" date="2016-06" db="EMBL/GenBank/DDBJ databases">
        <authorList>
            <person name="Butler K."/>
        </authorList>
    </citation>
    <scope>NUCLEOTIDE SEQUENCE [LARGE SCALE GENOMIC DNA]</scope>
    <source>
        <strain evidence="6">GCSL-Mp20</strain>
    </source>
</reference>
<feature type="domain" description="Tail sheath protein subtilisin-like" evidence="2">
    <location>
        <begin position="206"/>
        <end position="362"/>
    </location>
</feature>
<feature type="domain" description="Tail sheath protein C-terminal" evidence="4">
    <location>
        <begin position="372"/>
        <end position="471"/>
    </location>
</feature>
<dbReference type="EMBL" id="LZEY01000008">
    <property type="protein sequence ID" value="OBU12166.1"/>
    <property type="molecule type" value="Genomic_DNA"/>
</dbReference>
<comment type="caution">
    <text evidence="5">The sequence shown here is derived from an EMBL/GenBank/DDBJ whole genome shotgun (WGS) entry which is preliminary data.</text>
</comment>
<proteinExistence type="inferred from homology"/>
<dbReference type="Proteomes" id="UP000092377">
    <property type="component" value="Unassembled WGS sequence"/>
</dbReference>
<dbReference type="InterPro" id="IPR035089">
    <property type="entry name" value="Phage_sheath_subtilisin"/>
</dbReference>
<feature type="domain" description="Phage tail sheath protein-like beta-sandwich" evidence="3">
    <location>
        <begin position="98"/>
        <end position="193"/>
    </location>
</feature>
<organism evidence="5 6">
    <name type="scientific">Morganella psychrotolerans</name>
    <dbReference type="NCBI Taxonomy" id="368603"/>
    <lineage>
        <taxon>Bacteria</taxon>
        <taxon>Pseudomonadati</taxon>
        <taxon>Pseudomonadota</taxon>
        <taxon>Gammaproteobacteria</taxon>
        <taxon>Enterobacterales</taxon>
        <taxon>Morganellaceae</taxon>
        <taxon>Morganella</taxon>
    </lineage>
</organism>
<keyword evidence="6" id="KW-1185">Reference proteome</keyword>
<dbReference type="Pfam" id="PF17481">
    <property type="entry name" value="Phage_sheath_domII"/>
    <property type="match status" value="1"/>
</dbReference>
<sequence>MIAFDNIPGSLRKPGKYFEFNLRMATRALPGNPQVMLIVAPMMKSGTAAPLTPVNIFDDTEAAIAFGAGSLAHIMAISAITANSYLQLQIIGVAENPAGKAATGTLSVTGPATNSGTFYLTVCGMRLDIAVTAGDTAEMICQSVTDSVNGRTALPVKAALTPGENDNKLITLTARQTGEYGNDIHLAASCTAKGVTQTLTAMQGGENNADIQPALDAVFAAGHNIIVPPFSDKETLLKLRTHLEKTGGPLEQRGAVGAAGWTGTLSTGTTLASDINDGRTTIAWYPGSSKLPCQLAAGYGAIIAFEEDPARPLNNLEVKGLDVAPVNFWAGRNEQENALHNGLTPFEVGPGNKVQIVRAITTYTKNPEGVNDTALLDLTTIRTLDYTRVACRERISQRFPRDKLNERTRQKVRSELLDVLIKLEEEEILENVEANKGLLIVERNGKDANRLDAQIPADVVNGLHIFAGRIDLYV</sequence>
<dbReference type="AlphaFoldDB" id="A0A1B8HRA5"/>
<comment type="similarity">
    <text evidence="1">Belongs to the myoviridae tail sheath protein family.</text>
</comment>
<dbReference type="RefSeq" id="WP_067400387.1">
    <property type="nucleotide sequence ID" value="NZ_LZEY01000008.1"/>
</dbReference>
<protein>
    <submittedName>
        <fullName evidence="5">Phage tail protein</fullName>
    </submittedName>
</protein>
<evidence type="ECO:0000259" key="2">
    <source>
        <dbReference type="Pfam" id="PF04984"/>
    </source>
</evidence>
<dbReference type="InterPro" id="IPR007067">
    <property type="entry name" value="Tail_sheath"/>
</dbReference>
<dbReference type="Pfam" id="PF17482">
    <property type="entry name" value="Phage_sheath_1C"/>
    <property type="match status" value="1"/>
</dbReference>
<dbReference type="OrthoDB" id="5442644at2"/>
<dbReference type="InterPro" id="IPR020287">
    <property type="entry name" value="Tail_sheath_C"/>
</dbReference>
<dbReference type="Pfam" id="PF04984">
    <property type="entry name" value="Phage_sheath_1"/>
    <property type="match status" value="1"/>
</dbReference>
<evidence type="ECO:0000256" key="1">
    <source>
        <dbReference type="ARBA" id="ARBA00008005"/>
    </source>
</evidence>
<name>A0A1B8HRA5_9GAMM</name>
<evidence type="ECO:0000313" key="5">
    <source>
        <dbReference type="EMBL" id="OBU12166.1"/>
    </source>
</evidence>
<dbReference type="InterPro" id="IPR035326">
    <property type="entry name" value="Beta_sandwich_Seath"/>
</dbReference>
<accession>A0A1B8HRA5</accession>
<evidence type="ECO:0000259" key="4">
    <source>
        <dbReference type="Pfam" id="PF17482"/>
    </source>
</evidence>
<evidence type="ECO:0000313" key="6">
    <source>
        <dbReference type="Proteomes" id="UP000092377"/>
    </source>
</evidence>
<evidence type="ECO:0000259" key="3">
    <source>
        <dbReference type="Pfam" id="PF17481"/>
    </source>
</evidence>
<dbReference type="PIRSF" id="PIRSF007349">
    <property type="entry name" value="Tsp_L"/>
    <property type="match status" value="1"/>
</dbReference>
<gene>
    <name evidence="5" type="ORF">AYY18_16710</name>
</gene>